<dbReference type="OrthoDB" id="2128042at2759"/>
<keyword evidence="3" id="KW-1185">Reference proteome</keyword>
<comment type="caution">
    <text evidence="2">The sequence shown here is derived from an EMBL/GenBank/DDBJ whole genome shotgun (WGS) entry which is preliminary data.</text>
</comment>
<accession>A0A395IQY6</accession>
<feature type="region of interest" description="Disordered" evidence="1">
    <location>
        <begin position="1"/>
        <end position="128"/>
    </location>
</feature>
<evidence type="ECO:0000256" key="1">
    <source>
        <dbReference type="SAM" id="MobiDB-lite"/>
    </source>
</evidence>
<proteinExistence type="predicted"/>
<reference evidence="2 3" key="1">
    <citation type="submission" date="2018-06" db="EMBL/GenBank/DDBJ databases">
        <title>Genome Sequence of the Brown Rot Fungal Pathogen Monilinia fructigena.</title>
        <authorList>
            <person name="Landi L."/>
            <person name="De Miccolis Angelini R.M."/>
            <person name="Pollastro S."/>
            <person name="Abate D."/>
            <person name="Faretra F."/>
            <person name="Romanazzi G."/>
        </authorList>
    </citation>
    <scope>NUCLEOTIDE SEQUENCE [LARGE SCALE GENOMIC DNA]</scope>
    <source>
        <strain evidence="2 3">Mfrg269</strain>
    </source>
</reference>
<organism evidence="2 3">
    <name type="scientific">Monilinia fructigena</name>
    <dbReference type="NCBI Taxonomy" id="38457"/>
    <lineage>
        <taxon>Eukaryota</taxon>
        <taxon>Fungi</taxon>
        <taxon>Dikarya</taxon>
        <taxon>Ascomycota</taxon>
        <taxon>Pezizomycotina</taxon>
        <taxon>Leotiomycetes</taxon>
        <taxon>Helotiales</taxon>
        <taxon>Sclerotiniaceae</taxon>
        <taxon>Monilinia</taxon>
    </lineage>
</organism>
<evidence type="ECO:0000313" key="3">
    <source>
        <dbReference type="Proteomes" id="UP000249056"/>
    </source>
</evidence>
<feature type="compositionally biased region" description="Polar residues" evidence="1">
    <location>
        <begin position="70"/>
        <end position="79"/>
    </location>
</feature>
<dbReference type="Proteomes" id="UP000249056">
    <property type="component" value="Unassembled WGS sequence"/>
</dbReference>
<evidence type="ECO:0000313" key="2">
    <source>
        <dbReference type="EMBL" id="RAL62692.1"/>
    </source>
</evidence>
<dbReference type="EMBL" id="QKRW01000023">
    <property type="protein sequence ID" value="RAL62692.1"/>
    <property type="molecule type" value="Genomic_DNA"/>
</dbReference>
<sequence>MGQGYGQNPRRPPPTSQGGYKAFSPSPMNSNSILPPDQREQNGGFDFGTLSPAQVGRLPEPIARAATSGPMRSNGNRNENYGDEKMGSIQAPRRAATEVGGFNASGRPQQNQGHQRYGSGSGSGSGTMGRLQVRSLLGEEFDMMWSLIQDEDILKILGNLKLEYEDLVVYPGVDIPDELSSI</sequence>
<name>A0A395IQY6_9HELO</name>
<dbReference type="AlphaFoldDB" id="A0A395IQY6"/>
<gene>
    <name evidence="2" type="ORF">DID88_004535</name>
</gene>
<protein>
    <submittedName>
        <fullName evidence="2">Uncharacterized protein</fullName>
    </submittedName>
</protein>